<dbReference type="InterPro" id="IPR036514">
    <property type="entry name" value="SGNH_hydro_sf"/>
</dbReference>
<evidence type="ECO:0000313" key="3">
    <source>
        <dbReference type="EMBL" id="SMG50978.1"/>
    </source>
</evidence>
<dbReference type="Pfam" id="PF16227">
    <property type="entry name" value="DUF4886"/>
    <property type="match status" value="1"/>
</dbReference>
<gene>
    <name evidence="3" type="ORF">SAMN05660862_3773</name>
</gene>
<dbReference type="STRING" id="561061.SAMN05660862_3773"/>
<keyword evidence="1" id="KW-0732">Signal</keyword>
<dbReference type="Gene3D" id="3.40.50.1110">
    <property type="entry name" value="SGNH hydrolase"/>
    <property type="match status" value="1"/>
</dbReference>
<dbReference type="GO" id="GO:0016788">
    <property type="term" value="F:hydrolase activity, acting on ester bonds"/>
    <property type="evidence" value="ECO:0007669"/>
    <property type="project" value="UniProtKB-ARBA"/>
</dbReference>
<dbReference type="RefSeq" id="WP_085474458.1">
    <property type="nucleotide sequence ID" value="NZ_FXAU01000009.1"/>
</dbReference>
<evidence type="ECO:0000256" key="1">
    <source>
        <dbReference type="SAM" id="SignalP"/>
    </source>
</evidence>
<evidence type="ECO:0000259" key="2">
    <source>
        <dbReference type="Pfam" id="PF16227"/>
    </source>
</evidence>
<proteinExistence type="predicted"/>
<name>A0A1X7LAT7_9SPHI</name>
<feature type="chain" id="PRO_5010890337" description="DUF4886 domain-containing protein" evidence="1">
    <location>
        <begin position="21"/>
        <end position="287"/>
    </location>
</feature>
<feature type="domain" description="DUF4886" evidence="2">
    <location>
        <begin position="34"/>
        <end position="275"/>
    </location>
</feature>
<protein>
    <recommendedName>
        <fullName evidence="2">DUF4886 domain-containing protein</fullName>
    </recommendedName>
</protein>
<evidence type="ECO:0000313" key="4">
    <source>
        <dbReference type="Proteomes" id="UP000192980"/>
    </source>
</evidence>
<dbReference type="InterPro" id="IPR032616">
    <property type="entry name" value="DUF4886"/>
</dbReference>
<sequence length="287" mass="32664">MKRLFTFLLGMFAFSQLIFAQVNHTPPHDDDVIKLLAIGNSFSEDGIENYLHELAAATNKKMIIGNLYIAGASLELHVKNINKDASTYNYRKISLDGKKTVTKDVSIATALAEENWDYISFQQASPMSGKYDVISKSLPELVDYVRKRVSPQTQFVYHQTWAYQQDSKHDGFKHYNQNQLTMFNGIVDAAKKVSKTGYFTYIIPAGTAVQNARTSSIGDNYTRDGYHLQLDYGRFTAACTWYEKLFKEDVRKNPYKPEKVTDLQAKIAKQAAHKACKKPYKISKIKL</sequence>
<dbReference type="Proteomes" id="UP000192980">
    <property type="component" value="Unassembled WGS sequence"/>
</dbReference>
<reference evidence="3 4" key="1">
    <citation type="submission" date="2017-04" db="EMBL/GenBank/DDBJ databases">
        <authorList>
            <person name="Afonso C.L."/>
            <person name="Miller P.J."/>
            <person name="Scott M.A."/>
            <person name="Spackman E."/>
            <person name="Goraichik I."/>
            <person name="Dimitrov K.M."/>
            <person name="Suarez D.L."/>
            <person name="Swayne D.E."/>
        </authorList>
    </citation>
    <scope>NUCLEOTIDE SEQUENCE [LARGE SCALE GENOMIC DNA]</scope>
    <source>
        <strain evidence="3 4">DSM 22418</strain>
    </source>
</reference>
<dbReference type="AlphaFoldDB" id="A0A1X7LAT7"/>
<organism evidence="3 4">
    <name type="scientific">Sphingobacterium psychroaquaticum</name>
    <dbReference type="NCBI Taxonomy" id="561061"/>
    <lineage>
        <taxon>Bacteria</taxon>
        <taxon>Pseudomonadati</taxon>
        <taxon>Bacteroidota</taxon>
        <taxon>Sphingobacteriia</taxon>
        <taxon>Sphingobacteriales</taxon>
        <taxon>Sphingobacteriaceae</taxon>
        <taxon>Sphingobacterium</taxon>
    </lineage>
</organism>
<accession>A0A1X7LAT7</accession>
<dbReference type="OrthoDB" id="265974at2"/>
<feature type="signal peptide" evidence="1">
    <location>
        <begin position="1"/>
        <end position="20"/>
    </location>
</feature>
<keyword evidence="4" id="KW-1185">Reference proteome</keyword>
<dbReference type="EMBL" id="FXAU01000009">
    <property type="protein sequence ID" value="SMG50978.1"/>
    <property type="molecule type" value="Genomic_DNA"/>
</dbReference>